<feature type="transmembrane region" description="Helical" evidence="12">
    <location>
        <begin position="63"/>
        <end position="87"/>
    </location>
</feature>
<dbReference type="EMBL" id="WBMT01000003">
    <property type="protein sequence ID" value="KAB2350854.1"/>
    <property type="molecule type" value="Genomic_DNA"/>
</dbReference>
<feature type="binding site" evidence="11">
    <location>
        <begin position="476"/>
        <end position="483"/>
    </location>
    <ligand>
        <name>ATP</name>
        <dbReference type="ChEBI" id="CHEBI:30616"/>
    </ligand>
</feature>
<feature type="transmembrane region" description="Helical" evidence="12">
    <location>
        <begin position="26"/>
        <end position="51"/>
    </location>
</feature>
<dbReference type="SUPFAM" id="SSF103473">
    <property type="entry name" value="MFS general substrate transporter"/>
    <property type="match status" value="1"/>
</dbReference>
<comment type="catalytic activity">
    <reaction evidence="9 11">
        <text>dTMP + ATP = dTDP + ADP</text>
        <dbReference type="Rhea" id="RHEA:13517"/>
        <dbReference type="ChEBI" id="CHEBI:30616"/>
        <dbReference type="ChEBI" id="CHEBI:58369"/>
        <dbReference type="ChEBI" id="CHEBI:63528"/>
        <dbReference type="ChEBI" id="CHEBI:456216"/>
        <dbReference type="EC" id="2.7.4.9"/>
    </reaction>
</comment>
<dbReference type="InterPro" id="IPR018094">
    <property type="entry name" value="Thymidylate_kinase"/>
</dbReference>
<dbReference type="OrthoDB" id="9774907at2"/>
<evidence type="ECO:0000256" key="5">
    <source>
        <dbReference type="ARBA" id="ARBA00022727"/>
    </source>
</evidence>
<sequence length="690" mass="71585">MTRTGAVQPPVAAAQGLSSIKPFRRLLIAVSLSSLGHWLSVLALTAMAGALTRDKDVQGQAQIIATVLLAMVVPAVIFAPLAGALAIRLDRRTTMIAADVVRFALLVSVPLIDSVAWTLAAALLVACVTLLWIPMVSGSGPELVPEDRHDDARRAGRMAAYGTAPVAAGLFSVLALIAGSVWGAADRADLALYLTAVVFLASAAAVSALSGMPAGGGVSVPSPLRLAFQGLRSAPAEGEAGPAPLRGLALGVVGVALSCGAVISVAKVYARELGGGDAGYGAIATALSLGLAFGIFLAPRILGPFSRRRLLGLAVVAVALDLLLISLVQNLVVVVFTAGFLGVAAGVAYAAGTILAGDDQERAFGYLSSVALISVLAAVAVVPPVAGVVGDHRIKLLGDGVYDLTGAGAALFIVAVLVLLSGLIAYRRLDDRRGIPLLPDLAAALRGETYTLPAPETQTVATPAVRDRGIFIAFEGGEGAGKTTQARLVSIWLRDHGFEVVSTREPGATKTGMRLRALLLDKETTGLSDRAETLLYAADRADHVANVIRPAMERGAIVVSDRYIDSSLAYQGFGRQQRVDDIARLNAWATAGLIPDLTVLLELPPEAGLGRLTSPADRIESESQAFHERVLGGFRALAEADPERYLVIDASRSQAEISRLIQDRIRAILPDPIPAGTEDITSTFPAITDA</sequence>
<feature type="transmembrane region" description="Helical" evidence="12">
    <location>
        <begin position="118"/>
        <end position="137"/>
    </location>
</feature>
<dbReference type="PANTHER" id="PTHR10344:SF4">
    <property type="entry name" value="UMP-CMP KINASE 2, MITOCHONDRIAL"/>
    <property type="match status" value="1"/>
</dbReference>
<feature type="transmembrane region" description="Helical" evidence="12">
    <location>
        <begin position="190"/>
        <end position="209"/>
    </location>
</feature>
<keyword evidence="12" id="KW-0472">Membrane</keyword>
<feature type="transmembrane region" description="Helical" evidence="12">
    <location>
        <begin position="310"/>
        <end position="328"/>
    </location>
</feature>
<dbReference type="GO" id="GO:0005524">
    <property type="term" value="F:ATP binding"/>
    <property type="evidence" value="ECO:0007669"/>
    <property type="project" value="UniProtKB-UniRule"/>
</dbReference>
<dbReference type="Proteomes" id="UP000468735">
    <property type="component" value="Unassembled WGS sequence"/>
</dbReference>
<dbReference type="InterPro" id="IPR039430">
    <property type="entry name" value="Thymidylate_kin-like_dom"/>
</dbReference>
<protein>
    <recommendedName>
        <fullName evidence="3 11">Thymidylate kinase</fullName>
        <ecNumber evidence="2 11">2.7.4.9</ecNumber>
    </recommendedName>
    <alternativeName>
        <fullName evidence="11">dTMP kinase</fullName>
    </alternativeName>
</protein>
<keyword evidence="5 11" id="KW-0545">Nucleotide biosynthesis</keyword>
<comment type="similarity">
    <text evidence="1 11">Belongs to the thymidylate kinase family.</text>
</comment>
<keyword evidence="15" id="KW-1185">Reference proteome</keyword>
<accession>A0A6H9Z9S6</accession>
<keyword evidence="8 11" id="KW-0067">ATP-binding</keyword>
<keyword evidence="12" id="KW-1133">Transmembrane helix</keyword>
<evidence type="ECO:0000256" key="9">
    <source>
        <dbReference type="ARBA" id="ARBA00048743"/>
    </source>
</evidence>
<gene>
    <name evidence="11 14" type="primary">tmk</name>
    <name evidence="14" type="ORF">F8566_07790</name>
</gene>
<dbReference type="GO" id="GO:0004798">
    <property type="term" value="F:dTMP kinase activity"/>
    <property type="evidence" value="ECO:0007669"/>
    <property type="project" value="UniProtKB-UniRule"/>
</dbReference>
<dbReference type="FunFam" id="3.40.50.300:FF:000225">
    <property type="entry name" value="Thymidylate kinase"/>
    <property type="match status" value="1"/>
</dbReference>
<comment type="function">
    <text evidence="10 11">Phosphorylation of dTMP to form dTDP in both de novo and salvage pathways of dTTP synthesis.</text>
</comment>
<evidence type="ECO:0000256" key="11">
    <source>
        <dbReference type="HAMAP-Rule" id="MF_00165"/>
    </source>
</evidence>
<dbReference type="Gene3D" id="1.20.1250.20">
    <property type="entry name" value="MFS general substrate transporter like domains"/>
    <property type="match status" value="2"/>
</dbReference>
<evidence type="ECO:0000256" key="8">
    <source>
        <dbReference type="ARBA" id="ARBA00022840"/>
    </source>
</evidence>
<dbReference type="EC" id="2.7.4.9" evidence="2 11"/>
<feature type="transmembrane region" description="Helical" evidence="12">
    <location>
        <begin position="158"/>
        <end position="184"/>
    </location>
</feature>
<evidence type="ECO:0000256" key="2">
    <source>
        <dbReference type="ARBA" id="ARBA00012980"/>
    </source>
</evidence>
<evidence type="ECO:0000256" key="12">
    <source>
        <dbReference type="SAM" id="Phobius"/>
    </source>
</evidence>
<dbReference type="GO" id="GO:0006233">
    <property type="term" value="P:dTDP biosynthetic process"/>
    <property type="evidence" value="ECO:0007669"/>
    <property type="project" value="InterPro"/>
</dbReference>
<dbReference type="InterPro" id="IPR027417">
    <property type="entry name" value="P-loop_NTPase"/>
</dbReference>
<keyword evidence="12" id="KW-0812">Transmembrane</keyword>
<feature type="transmembrane region" description="Helical" evidence="12">
    <location>
        <begin position="334"/>
        <end position="356"/>
    </location>
</feature>
<evidence type="ECO:0000256" key="7">
    <source>
        <dbReference type="ARBA" id="ARBA00022777"/>
    </source>
</evidence>
<name>A0A6H9Z9S6_9ACTN</name>
<dbReference type="PROSITE" id="PS01331">
    <property type="entry name" value="THYMIDYLATE_KINASE"/>
    <property type="match status" value="1"/>
</dbReference>
<dbReference type="HAMAP" id="MF_00165">
    <property type="entry name" value="Thymidylate_kinase"/>
    <property type="match status" value="1"/>
</dbReference>
<feature type="transmembrane region" description="Helical" evidence="12">
    <location>
        <begin position="406"/>
        <end position="426"/>
    </location>
</feature>
<dbReference type="Pfam" id="PF02223">
    <property type="entry name" value="Thymidylate_kin"/>
    <property type="match status" value="1"/>
</dbReference>
<comment type="caution">
    <text evidence="14">The sequence shown here is derived from an EMBL/GenBank/DDBJ whole genome shotgun (WGS) entry which is preliminary data.</text>
</comment>
<keyword evidence="7 11" id="KW-0418">Kinase</keyword>
<dbReference type="GO" id="GO:0006235">
    <property type="term" value="P:dTTP biosynthetic process"/>
    <property type="evidence" value="ECO:0007669"/>
    <property type="project" value="UniProtKB-UniRule"/>
</dbReference>
<reference evidence="14 15" key="1">
    <citation type="submission" date="2019-09" db="EMBL/GenBank/DDBJ databases">
        <title>Actinomadura physcomitrii sp. nov., a novel actinomycete isolated from moss [Physcomitrium sphaericum (Ludw) Fuernr].</title>
        <authorList>
            <person name="Zhuang X."/>
            <person name="Liu C."/>
        </authorList>
    </citation>
    <scope>NUCLEOTIDE SEQUENCE [LARGE SCALE GENOMIC DNA]</scope>
    <source>
        <strain evidence="14 15">HMC1</strain>
    </source>
</reference>
<dbReference type="InterPro" id="IPR036259">
    <property type="entry name" value="MFS_trans_sf"/>
</dbReference>
<evidence type="ECO:0000256" key="4">
    <source>
        <dbReference type="ARBA" id="ARBA00022679"/>
    </source>
</evidence>
<dbReference type="CDD" id="cd01672">
    <property type="entry name" value="TMPK"/>
    <property type="match status" value="1"/>
</dbReference>
<feature type="transmembrane region" description="Helical" evidence="12">
    <location>
        <begin position="278"/>
        <end position="298"/>
    </location>
</feature>
<feature type="transmembrane region" description="Helical" evidence="12">
    <location>
        <begin position="363"/>
        <end position="386"/>
    </location>
</feature>
<evidence type="ECO:0000256" key="3">
    <source>
        <dbReference type="ARBA" id="ARBA00017144"/>
    </source>
</evidence>
<dbReference type="RefSeq" id="WP_151559252.1">
    <property type="nucleotide sequence ID" value="NZ_WBMT01000003.1"/>
</dbReference>
<evidence type="ECO:0000256" key="1">
    <source>
        <dbReference type="ARBA" id="ARBA00009776"/>
    </source>
</evidence>
<evidence type="ECO:0000256" key="6">
    <source>
        <dbReference type="ARBA" id="ARBA00022741"/>
    </source>
</evidence>
<dbReference type="GO" id="GO:0005829">
    <property type="term" value="C:cytosol"/>
    <property type="evidence" value="ECO:0007669"/>
    <property type="project" value="TreeGrafter"/>
</dbReference>
<keyword evidence="6 11" id="KW-0547">Nucleotide-binding</keyword>
<dbReference type="Gene3D" id="3.40.50.300">
    <property type="entry name" value="P-loop containing nucleotide triphosphate hydrolases"/>
    <property type="match status" value="1"/>
</dbReference>
<dbReference type="NCBIfam" id="TIGR00041">
    <property type="entry name" value="DTMP_kinase"/>
    <property type="match status" value="1"/>
</dbReference>
<feature type="domain" description="Thymidylate kinase-like" evidence="13">
    <location>
        <begin position="474"/>
        <end position="660"/>
    </location>
</feature>
<keyword evidence="4 11" id="KW-0808">Transferase</keyword>
<organism evidence="14 15">
    <name type="scientific">Actinomadura rudentiformis</name>
    <dbReference type="NCBI Taxonomy" id="359158"/>
    <lineage>
        <taxon>Bacteria</taxon>
        <taxon>Bacillati</taxon>
        <taxon>Actinomycetota</taxon>
        <taxon>Actinomycetes</taxon>
        <taxon>Streptosporangiales</taxon>
        <taxon>Thermomonosporaceae</taxon>
        <taxon>Actinomadura</taxon>
    </lineage>
</organism>
<dbReference type="InterPro" id="IPR018095">
    <property type="entry name" value="Thymidylate_kin_CS"/>
</dbReference>
<proteinExistence type="inferred from homology"/>
<dbReference type="GO" id="GO:0006227">
    <property type="term" value="P:dUDP biosynthetic process"/>
    <property type="evidence" value="ECO:0007669"/>
    <property type="project" value="TreeGrafter"/>
</dbReference>
<evidence type="ECO:0000313" key="15">
    <source>
        <dbReference type="Proteomes" id="UP000468735"/>
    </source>
</evidence>
<dbReference type="AlphaFoldDB" id="A0A6H9Z9S6"/>
<evidence type="ECO:0000256" key="10">
    <source>
        <dbReference type="ARBA" id="ARBA00057735"/>
    </source>
</evidence>
<evidence type="ECO:0000259" key="13">
    <source>
        <dbReference type="Pfam" id="PF02223"/>
    </source>
</evidence>
<evidence type="ECO:0000313" key="14">
    <source>
        <dbReference type="EMBL" id="KAB2350854.1"/>
    </source>
</evidence>
<dbReference type="SUPFAM" id="SSF52540">
    <property type="entry name" value="P-loop containing nucleoside triphosphate hydrolases"/>
    <property type="match status" value="1"/>
</dbReference>
<dbReference type="PANTHER" id="PTHR10344">
    <property type="entry name" value="THYMIDYLATE KINASE"/>
    <property type="match status" value="1"/>
</dbReference>